<comment type="caution">
    <text evidence="3">The sequence shown here is derived from an EMBL/GenBank/DDBJ whole genome shotgun (WGS) entry which is preliminary data.</text>
</comment>
<evidence type="ECO:0000256" key="1">
    <source>
        <dbReference type="SAM" id="MobiDB-lite"/>
    </source>
</evidence>
<protein>
    <submittedName>
        <fullName evidence="3">Uncharacterized protein</fullName>
    </submittedName>
</protein>
<evidence type="ECO:0000313" key="4">
    <source>
        <dbReference type="Proteomes" id="UP000535511"/>
    </source>
</evidence>
<feature type="chain" id="PRO_5030749088" evidence="2">
    <location>
        <begin position="27"/>
        <end position="359"/>
    </location>
</feature>
<gene>
    <name evidence="3" type="ORF">BJZ21_000673</name>
</gene>
<dbReference type="AlphaFoldDB" id="A0A7Y9E3V9"/>
<feature type="region of interest" description="Disordered" evidence="1">
    <location>
        <begin position="200"/>
        <end position="222"/>
    </location>
</feature>
<feature type="compositionally biased region" description="Low complexity" evidence="1">
    <location>
        <begin position="280"/>
        <end position="303"/>
    </location>
</feature>
<dbReference type="EMBL" id="JACCBG010000001">
    <property type="protein sequence ID" value="NYD40590.1"/>
    <property type="molecule type" value="Genomic_DNA"/>
</dbReference>
<keyword evidence="4" id="KW-1185">Reference proteome</keyword>
<name>A0A7Y9E3V9_9ACTN</name>
<dbReference type="RefSeq" id="WP_179662456.1">
    <property type="nucleotide sequence ID" value="NZ_JACCBG010000001.1"/>
</dbReference>
<evidence type="ECO:0000256" key="2">
    <source>
        <dbReference type="SAM" id="SignalP"/>
    </source>
</evidence>
<sequence length="359" mass="37180">MRIIAALTVPVLSLGATVLTTLPASAHTPEISADCGGVHVGATAYDANMPNRWSVTIDGVTQDGTFGSSFDRTFPVPQDGTAVDWSAFVEAADGSYHGEDAGTVGPCGTPPPDACPDLPGSQPGGTPCTPPPDVERSDQQLLDGCDVTFQGTTYGAGSLAYDEEYTDTYVFNDQTDTWDLVTDTTATVTHGAFTPWTTQEQADHGCAPKPHHPPAQHSTHTWTHLDCQDRVRVTTTVTTTTPYVWDDGTDTWVPGPTVKHRTTHESPVKSGACSDIEVDSAQASTPSSGPSSGPSWAHGSGSPVPTVIDAGLAAAPAGARPAPAGATPGRRSQEPVVPALLLVSGALLLVAGARRVHRG</sequence>
<feature type="region of interest" description="Disordered" evidence="1">
    <location>
        <begin position="243"/>
        <end position="307"/>
    </location>
</feature>
<dbReference type="Proteomes" id="UP000535511">
    <property type="component" value="Unassembled WGS sequence"/>
</dbReference>
<evidence type="ECO:0000313" key="3">
    <source>
        <dbReference type="EMBL" id="NYD40590.1"/>
    </source>
</evidence>
<proteinExistence type="predicted"/>
<feature type="signal peptide" evidence="2">
    <location>
        <begin position="1"/>
        <end position="26"/>
    </location>
</feature>
<organism evidence="3 4">
    <name type="scientific">Nocardioides panaciterrulae</name>
    <dbReference type="NCBI Taxonomy" id="661492"/>
    <lineage>
        <taxon>Bacteria</taxon>
        <taxon>Bacillati</taxon>
        <taxon>Actinomycetota</taxon>
        <taxon>Actinomycetes</taxon>
        <taxon>Propionibacteriales</taxon>
        <taxon>Nocardioidaceae</taxon>
        <taxon>Nocardioides</taxon>
    </lineage>
</organism>
<feature type="region of interest" description="Disordered" evidence="1">
    <location>
        <begin position="100"/>
        <end position="136"/>
    </location>
</feature>
<accession>A0A7Y9E3V9</accession>
<keyword evidence="2" id="KW-0732">Signal</keyword>
<reference evidence="3 4" key="1">
    <citation type="submission" date="2020-07" db="EMBL/GenBank/DDBJ databases">
        <title>Sequencing the genomes of 1000 actinobacteria strains.</title>
        <authorList>
            <person name="Klenk H.-P."/>
        </authorList>
    </citation>
    <scope>NUCLEOTIDE SEQUENCE [LARGE SCALE GENOMIC DNA]</scope>
    <source>
        <strain evidence="3 4">DSM 21350</strain>
    </source>
</reference>